<reference evidence="2" key="1">
    <citation type="submission" date="2022-03" db="EMBL/GenBank/DDBJ databases">
        <title>Genomic Encyclopedia of Type Strains, Phase III (KMG-III): the genomes of soil and plant-associated and newly described type strains.</title>
        <authorList>
            <person name="Whitman W."/>
        </authorList>
    </citation>
    <scope>NUCLEOTIDE SEQUENCE</scope>
    <source>
        <strain evidence="2">ANL 6-2</strain>
    </source>
</reference>
<dbReference type="AlphaFoldDB" id="A0AAE3G5M6"/>
<name>A0AAE3G5M6_9GAMM</name>
<dbReference type="RefSeq" id="WP_253478970.1">
    <property type="nucleotide sequence ID" value="NZ_JALJXV010000006.1"/>
</dbReference>
<evidence type="ECO:0000313" key="2">
    <source>
        <dbReference type="EMBL" id="MCP1675479.1"/>
    </source>
</evidence>
<sequence>MREEFWTGETWLQFNYRDSKGQLTTREVLARSIYEKNGHLYLSGISSLRKAYREFRVERIASEIIDAESGAVGTLQDVLGVTLPDPGRDETWTYEPLSFDDLDELRVYGRHAHREIILWVARRKAREIAATSLRTVLKPTHIEMYKAFKNGKLHKRPQLWLRYSEEARFQWVSSSTSQSGYKDHLRTIATFVGSLIDYVAPSKPVK</sequence>
<comment type="caution">
    <text evidence="2">The sequence shown here is derived from an EMBL/GenBank/DDBJ whole genome shotgun (WGS) entry which is preliminary data.</text>
</comment>
<dbReference type="InterPro" id="IPR026881">
    <property type="entry name" value="WYL_dom"/>
</dbReference>
<proteinExistence type="predicted"/>
<accession>A0AAE3G5M6</accession>
<dbReference type="Proteomes" id="UP001205843">
    <property type="component" value="Unassembled WGS sequence"/>
</dbReference>
<dbReference type="EMBL" id="JALJXV010000006">
    <property type="protein sequence ID" value="MCP1675479.1"/>
    <property type="molecule type" value="Genomic_DNA"/>
</dbReference>
<feature type="domain" description="WYL" evidence="1">
    <location>
        <begin position="11"/>
        <end position="61"/>
    </location>
</feature>
<gene>
    <name evidence="2" type="ORF">J2T57_002629</name>
</gene>
<evidence type="ECO:0000313" key="3">
    <source>
        <dbReference type="Proteomes" id="UP001205843"/>
    </source>
</evidence>
<organism evidence="2 3">
    <name type="scientific">Natronocella acetinitrilica</name>
    <dbReference type="NCBI Taxonomy" id="414046"/>
    <lineage>
        <taxon>Bacteria</taxon>
        <taxon>Pseudomonadati</taxon>
        <taxon>Pseudomonadota</taxon>
        <taxon>Gammaproteobacteria</taxon>
        <taxon>Chromatiales</taxon>
        <taxon>Ectothiorhodospiraceae</taxon>
        <taxon>Natronocella</taxon>
    </lineage>
</organism>
<dbReference type="Pfam" id="PF13280">
    <property type="entry name" value="WYL"/>
    <property type="match status" value="1"/>
</dbReference>
<evidence type="ECO:0000259" key="1">
    <source>
        <dbReference type="Pfam" id="PF13280"/>
    </source>
</evidence>
<protein>
    <recommendedName>
        <fullName evidence="1">WYL domain-containing protein</fullName>
    </recommendedName>
</protein>
<keyword evidence="3" id="KW-1185">Reference proteome</keyword>